<accession>A0A8H6SAW2</accession>
<keyword evidence="3" id="KW-1185">Reference proteome</keyword>
<gene>
    <name evidence="2" type="ORF">HMN09_01084900</name>
</gene>
<evidence type="ECO:0000256" key="1">
    <source>
        <dbReference type="SAM" id="MobiDB-lite"/>
    </source>
</evidence>
<organism evidence="2 3">
    <name type="scientific">Mycena chlorophos</name>
    <name type="common">Agaric fungus</name>
    <name type="synonym">Agaricus chlorophos</name>
    <dbReference type="NCBI Taxonomy" id="658473"/>
    <lineage>
        <taxon>Eukaryota</taxon>
        <taxon>Fungi</taxon>
        <taxon>Dikarya</taxon>
        <taxon>Basidiomycota</taxon>
        <taxon>Agaricomycotina</taxon>
        <taxon>Agaricomycetes</taxon>
        <taxon>Agaricomycetidae</taxon>
        <taxon>Agaricales</taxon>
        <taxon>Marasmiineae</taxon>
        <taxon>Mycenaceae</taxon>
        <taxon>Mycena</taxon>
    </lineage>
</organism>
<evidence type="ECO:0000313" key="2">
    <source>
        <dbReference type="EMBL" id="KAF7296165.1"/>
    </source>
</evidence>
<sequence length="525" mass="57399">MLKLKPRGFPRLSPTRAGVASPVMSTQDEIRSLPPEYATVDGRLTASPAGSTAHLSSLPPPTYVTLPNEDDSSDAGTADIPAPPRRLRLQQWRTQTGAADRLGAPGETSVASPTTQSGYYVYYRLFAPHGALVPQTSFDQSDPLVARRVKTSSFTPPYYPISLIRRLADAESIHETSHLNLKLTLYKACTSDAPMSPQKLVPNIGINTGSTPKEALALVAENLPPEFVRARGPRTASTAQHGHYVYYRLFASDGALVPQTSFDPSDPLVGRVMTTFVCPPYYPASLFRCLADAEHIPQAGKWRLYKVRTSDTPMSERQLVGKLGVDVGSTPEEALMLVADNLPAAFTEGRAYAGAAQPGASQCVYYSLHHAAGSIPSRHAFDPSEPHIGFLDRDLMPPPECGRTLKACIARAEGKPLSLYWDLHVYDPSRGTYQVLDDLRQVTWMGMATVSISYQTESIPRTELRWVDVKRPTPPFRAMQPSSGRHFTCLVAQRDESVANAGPLHSQPIHLDPTSTPPLHRRARA</sequence>
<name>A0A8H6SAW2_MYCCL</name>
<proteinExistence type="predicted"/>
<protein>
    <submittedName>
        <fullName evidence="2">Uncharacterized protein</fullName>
    </submittedName>
</protein>
<comment type="caution">
    <text evidence="2">The sequence shown here is derived from an EMBL/GenBank/DDBJ whole genome shotgun (WGS) entry which is preliminary data.</text>
</comment>
<reference evidence="2" key="1">
    <citation type="submission" date="2020-05" db="EMBL/GenBank/DDBJ databases">
        <title>Mycena genomes resolve the evolution of fungal bioluminescence.</title>
        <authorList>
            <person name="Tsai I.J."/>
        </authorList>
    </citation>
    <scope>NUCLEOTIDE SEQUENCE</scope>
    <source>
        <strain evidence="2">110903Hualien_Pintung</strain>
    </source>
</reference>
<dbReference type="EMBL" id="JACAZE010000017">
    <property type="protein sequence ID" value="KAF7296165.1"/>
    <property type="molecule type" value="Genomic_DNA"/>
</dbReference>
<dbReference type="Proteomes" id="UP000613580">
    <property type="component" value="Unassembled WGS sequence"/>
</dbReference>
<evidence type="ECO:0000313" key="3">
    <source>
        <dbReference type="Proteomes" id="UP000613580"/>
    </source>
</evidence>
<feature type="region of interest" description="Disordered" evidence="1">
    <location>
        <begin position="1"/>
        <end position="26"/>
    </location>
</feature>
<feature type="region of interest" description="Disordered" evidence="1">
    <location>
        <begin position="502"/>
        <end position="525"/>
    </location>
</feature>
<dbReference type="OrthoDB" id="2974017at2759"/>
<dbReference type="AlphaFoldDB" id="A0A8H6SAW2"/>
<feature type="region of interest" description="Disordered" evidence="1">
    <location>
        <begin position="65"/>
        <end position="85"/>
    </location>
</feature>